<organism evidence="1 2">
    <name type="scientific">Natrinema pellirubrum (strain DSM 15624 / CIP 106293 / JCM 10476 / NCIMB 786 / 157)</name>
    <dbReference type="NCBI Taxonomy" id="797303"/>
    <lineage>
        <taxon>Archaea</taxon>
        <taxon>Methanobacteriati</taxon>
        <taxon>Methanobacteriota</taxon>
        <taxon>Stenosarchaea group</taxon>
        <taxon>Halobacteria</taxon>
        <taxon>Halobacteriales</taxon>
        <taxon>Natrialbaceae</taxon>
        <taxon>Natrinema</taxon>
    </lineage>
</organism>
<dbReference type="AlphaFoldDB" id="L0JUP5"/>
<proteinExistence type="predicted"/>
<evidence type="ECO:0000313" key="2">
    <source>
        <dbReference type="Proteomes" id="UP000010843"/>
    </source>
</evidence>
<sequence>MGFRGFLEYLVYLLECGICGRDGSVAESGIERGDEGFSCCQCRILCTVFLE</sequence>
<evidence type="ECO:0000313" key="1">
    <source>
        <dbReference type="EMBL" id="AGB34116.1"/>
    </source>
</evidence>
<gene>
    <name evidence="1" type="ordered locus">Natpe_4426</name>
</gene>
<keyword evidence="1" id="KW-0614">Plasmid</keyword>
<accession>L0JUP5</accession>
<dbReference type="Proteomes" id="UP000010843">
    <property type="component" value="Plasmid pNATPE02"/>
</dbReference>
<dbReference type="HOGENOM" id="CLU_3094198_0_0_2"/>
<dbReference type="EMBL" id="CP003374">
    <property type="protein sequence ID" value="AGB34116.1"/>
    <property type="molecule type" value="Genomic_DNA"/>
</dbReference>
<dbReference type="KEGG" id="npe:Natpe_4426"/>
<reference evidence="2" key="1">
    <citation type="submission" date="2012-02" db="EMBL/GenBank/DDBJ databases">
        <title>Complete sequence of plasmid 2 of Natrinema pellirubrum DSM 15624.</title>
        <authorList>
            <person name="Lucas S."/>
            <person name="Han J."/>
            <person name="Lapidus A."/>
            <person name="Cheng J.-F."/>
            <person name="Goodwin L."/>
            <person name="Pitluck S."/>
            <person name="Peters L."/>
            <person name="Teshima H."/>
            <person name="Detter J.C."/>
            <person name="Han C."/>
            <person name="Tapia R."/>
            <person name="Land M."/>
            <person name="Hauser L."/>
            <person name="Kyrpides N."/>
            <person name="Ivanova N."/>
            <person name="Pagani I."/>
            <person name="Sproer C."/>
            <person name="Anderson I."/>
            <person name="Woyke T."/>
        </authorList>
    </citation>
    <scope>NUCLEOTIDE SEQUENCE [LARGE SCALE GENOMIC DNA]</scope>
    <source>
        <strain evidence="2">DSM 15624 / JCM 10476 / NCIMB 786</strain>
        <plasmid evidence="2">pNATPE02</plasmid>
    </source>
</reference>
<protein>
    <submittedName>
        <fullName evidence="1">Uncharacterized protein</fullName>
    </submittedName>
</protein>
<geneLocation type="plasmid" evidence="1 2">
    <name>pNATPE02</name>
</geneLocation>
<name>L0JUP5_NATP1</name>